<comment type="similarity">
    <text evidence="9">In the N-terminal section; belongs to the UvrB family.</text>
</comment>
<dbReference type="PROSITE" id="PS51192">
    <property type="entry name" value="HELICASE_ATP_BIND_1"/>
    <property type="match status" value="1"/>
</dbReference>
<dbReference type="SMART" id="SM00487">
    <property type="entry name" value="DEXDc"/>
    <property type="match status" value="1"/>
</dbReference>
<evidence type="ECO:0000256" key="5">
    <source>
        <dbReference type="ARBA" id="ARBA00022806"/>
    </source>
</evidence>
<dbReference type="NCBIfam" id="TIGR00580">
    <property type="entry name" value="mfd"/>
    <property type="match status" value="1"/>
</dbReference>
<evidence type="ECO:0000256" key="7">
    <source>
        <dbReference type="ARBA" id="ARBA00023125"/>
    </source>
</evidence>
<dbReference type="Gene3D" id="3.90.1150.50">
    <property type="entry name" value="Transcription-repair-coupling factor, D7 domain"/>
    <property type="match status" value="1"/>
</dbReference>
<keyword evidence="7 9" id="KW-0238">DNA-binding</keyword>
<evidence type="ECO:0000256" key="4">
    <source>
        <dbReference type="ARBA" id="ARBA00022801"/>
    </source>
</evidence>
<comment type="function">
    <text evidence="9">Couples transcription and DNA repair by recognizing RNA polymerase (RNAP) stalled at DNA lesions. Mediates ATP-dependent release of RNAP and its truncated transcript from the DNA, and recruitment of nucleotide excision repair machinery to the damaged site.</text>
</comment>
<evidence type="ECO:0000256" key="3">
    <source>
        <dbReference type="ARBA" id="ARBA00022763"/>
    </source>
</evidence>
<dbReference type="Proteomes" id="UP001595891">
    <property type="component" value="Unassembled WGS sequence"/>
</dbReference>
<dbReference type="CDD" id="cd17991">
    <property type="entry name" value="DEXHc_TRCF"/>
    <property type="match status" value="1"/>
</dbReference>
<dbReference type="InterPro" id="IPR004576">
    <property type="entry name" value="Mfd"/>
</dbReference>
<evidence type="ECO:0000256" key="8">
    <source>
        <dbReference type="ARBA" id="ARBA00023204"/>
    </source>
</evidence>
<dbReference type="Pfam" id="PF00271">
    <property type="entry name" value="Helicase_C"/>
    <property type="match status" value="1"/>
</dbReference>
<dbReference type="PANTHER" id="PTHR47964">
    <property type="entry name" value="ATP-DEPENDENT DNA HELICASE HOMOLOG RECG, CHLOROPLASTIC"/>
    <property type="match status" value="1"/>
</dbReference>
<dbReference type="SUPFAM" id="SSF52540">
    <property type="entry name" value="P-loop containing nucleoside triphosphate hydrolases"/>
    <property type="match status" value="4"/>
</dbReference>
<dbReference type="SMART" id="SM00490">
    <property type="entry name" value="HELICc"/>
    <property type="match status" value="1"/>
</dbReference>
<keyword evidence="2 9" id="KW-0547">Nucleotide-binding</keyword>
<keyword evidence="5" id="KW-0347">Helicase</keyword>
<evidence type="ECO:0000256" key="6">
    <source>
        <dbReference type="ARBA" id="ARBA00022840"/>
    </source>
</evidence>
<dbReference type="InterPro" id="IPR014001">
    <property type="entry name" value="Helicase_ATP-bd"/>
</dbReference>
<organism evidence="13 14">
    <name type="scientific">Sphaerisporangium corydalis</name>
    <dbReference type="NCBI Taxonomy" id="1441875"/>
    <lineage>
        <taxon>Bacteria</taxon>
        <taxon>Bacillati</taxon>
        <taxon>Actinomycetota</taxon>
        <taxon>Actinomycetes</taxon>
        <taxon>Streptosporangiales</taxon>
        <taxon>Streptosporangiaceae</taxon>
        <taxon>Sphaerisporangium</taxon>
    </lineage>
</organism>
<dbReference type="EC" id="3.6.4.-" evidence="9"/>
<dbReference type="Pfam" id="PF03461">
    <property type="entry name" value="TRCF"/>
    <property type="match status" value="1"/>
</dbReference>
<evidence type="ECO:0000256" key="10">
    <source>
        <dbReference type="SAM" id="MobiDB-lite"/>
    </source>
</evidence>
<dbReference type="Pfam" id="PF00270">
    <property type="entry name" value="DEAD"/>
    <property type="match status" value="1"/>
</dbReference>
<dbReference type="PROSITE" id="PS51194">
    <property type="entry name" value="HELICASE_CTER"/>
    <property type="match status" value="1"/>
</dbReference>
<feature type="domain" description="Helicase C-terminal" evidence="12">
    <location>
        <begin position="837"/>
        <end position="994"/>
    </location>
</feature>
<evidence type="ECO:0000256" key="1">
    <source>
        <dbReference type="ARBA" id="ARBA00022490"/>
    </source>
</evidence>
<dbReference type="EMBL" id="JBHSFN010000008">
    <property type="protein sequence ID" value="MFC4587252.1"/>
    <property type="molecule type" value="Genomic_DNA"/>
</dbReference>
<dbReference type="Pfam" id="PF17757">
    <property type="entry name" value="UvrB_inter"/>
    <property type="match status" value="1"/>
</dbReference>
<sequence length="1201" mass="131626">MSLSGLLDLVVADPRLAGALERTGEDVNLIAPPALRPFALAGLARQRPVLAITATAREAEDLVAALTGLVGEHAVAVFPAWETLPHERLSPRSDTVGQRLAVLRRLAHPVPGDPAAGPLSVVVAPIRAVLQPLVTGLGHLEPVRLRSGDDADLNDVVGRLVANGYHRVDMVEKRGEVAVRGGLLDVFPPTEEHPLRLEFWGDTIEEIRWFKVADQRSLEVADGGLFAAPCRELLLTDEVRERARELGELHPPLKEILDQLAEGVPVEGMEAFAPVLVDGMDLLLDHLPARASVFVCDPERIRSRAIELVHTSQEFLEASWINAAAGGEAPIDLGAAAFRSLADVRDQARELGQPWWTIAPFVTTGQAGAEAPGRLTAQGGGPAAGHGDGRPDDDTYDGSEVVELSAREAESYRGDTQRALGDIKGWLGDGRAVVLLSEGHGPAERIIELLKGVDVAARLVPSLPDAPGKDVVNVTTGRVEHGFVSDTVVVLTHLDLVGQKASTKDMRRLPSRRRNMVDPLQLKVGDFVVHGQHGVGRYIEMVQRSVQGATREYLVIEYAKGDRLYVPTDQLDEVTRYVGGESPTLNRMGGADWAKAKSRAKKAVKEIAGELIRLYSARMASPGHAFASDTPWQREMEDAFPYAETGDQLEAIDEVKRDMERSVPMDRLICGDVGYGKTEIAVRAAFKAVQDGKQVAVLVPTTLLVQQHLSTFGERFASFPVMVRPVSRFQSDGEVKATLEGLKDGTVDIVIGTHRLLNPDIRFKQLGLIIVDEEQRFGVEHKEAMKHMRTQVDVLAMSATPIPRTLEMGLTGIREMSTILTPPEERHPILTFVGPYDEKQIAAAVRRELMRDGQVFFVHNRVSSINRVAARIRELVPEARVAVAHGQMNEQQLEKIMVGFWERDFDVLVSTTIVESGLDIPNANTLIVDRADNYGLSQLHQLRGRVGRGRERGYAYFLYPPEAPLTETAHERLATIAQHTEMGAGMYVAMKDLEIRGAGNILGAEQSGHIAGVGFDLYVRMMAEAVQEQKAKLAGEEFVEERADVKVELPLNAHIPHDYVTSERLRLEAYKRLAAVGTGADIVAVREELVDRYGRPPQEVDNLLEVARFRVHARGAGLTDVALQGQHIRFAPVALRESQQVRLDRLYPKAIYKVAAGSLLVPVPKTKPMGGRPLRDLDLLKWCTDLVEAMFLEPARASGAR</sequence>
<dbReference type="InterPro" id="IPR037235">
    <property type="entry name" value="TRCF-like_C_D7"/>
</dbReference>
<evidence type="ECO:0000256" key="2">
    <source>
        <dbReference type="ARBA" id="ARBA00022741"/>
    </source>
</evidence>
<reference evidence="14" key="1">
    <citation type="journal article" date="2019" name="Int. J. Syst. Evol. Microbiol.">
        <title>The Global Catalogue of Microorganisms (GCM) 10K type strain sequencing project: providing services to taxonomists for standard genome sequencing and annotation.</title>
        <authorList>
            <consortium name="The Broad Institute Genomics Platform"/>
            <consortium name="The Broad Institute Genome Sequencing Center for Infectious Disease"/>
            <person name="Wu L."/>
            <person name="Ma J."/>
        </authorList>
    </citation>
    <scope>NUCLEOTIDE SEQUENCE [LARGE SCALE GENOMIC DNA]</scope>
    <source>
        <strain evidence="14">CCUG 49560</strain>
    </source>
</reference>
<dbReference type="Gene3D" id="3.40.50.300">
    <property type="entry name" value="P-loop containing nucleotide triphosphate hydrolases"/>
    <property type="match status" value="2"/>
</dbReference>
<dbReference type="InterPro" id="IPR027417">
    <property type="entry name" value="P-loop_NTPase"/>
</dbReference>
<feature type="region of interest" description="Disordered" evidence="10">
    <location>
        <begin position="371"/>
        <end position="397"/>
    </location>
</feature>
<evidence type="ECO:0000313" key="14">
    <source>
        <dbReference type="Proteomes" id="UP001595891"/>
    </source>
</evidence>
<proteinExistence type="inferred from homology"/>
<dbReference type="HAMAP" id="MF_00969">
    <property type="entry name" value="TRCF"/>
    <property type="match status" value="1"/>
</dbReference>
<dbReference type="InterPro" id="IPR011545">
    <property type="entry name" value="DEAD/DEAH_box_helicase_dom"/>
</dbReference>
<keyword evidence="3 9" id="KW-0227">DNA damage</keyword>
<keyword evidence="1 9" id="KW-0963">Cytoplasm</keyword>
<feature type="domain" description="Helicase ATP-binding" evidence="11">
    <location>
        <begin position="658"/>
        <end position="819"/>
    </location>
</feature>
<comment type="subcellular location">
    <subcellularLocation>
        <location evidence="9">Cytoplasm</location>
    </subcellularLocation>
</comment>
<dbReference type="RefSeq" id="WP_262843999.1">
    <property type="nucleotide sequence ID" value="NZ_JANZYP010000024.1"/>
</dbReference>
<dbReference type="SUPFAM" id="SSF143517">
    <property type="entry name" value="TRCF domain-like"/>
    <property type="match status" value="1"/>
</dbReference>
<dbReference type="InterPro" id="IPR041471">
    <property type="entry name" value="UvrB_inter"/>
</dbReference>
<dbReference type="SMART" id="SM01058">
    <property type="entry name" value="CarD_TRCF"/>
    <property type="match status" value="1"/>
</dbReference>
<protein>
    <recommendedName>
        <fullName evidence="9">Transcription-repair-coupling factor</fullName>
        <shortName evidence="9">TRCF</shortName>
        <ecNumber evidence="9">3.6.4.-</ecNumber>
    </recommendedName>
</protein>
<name>A0ABV9ECG5_9ACTN</name>
<evidence type="ECO:0000259" key="12">
    <source>
        <dbReference type="PROSITE" id="PS51194"/>
    </source>
</evidence>
<dbReference type="Gene3D" id="2.40.10.170">
    <property type="match status" value="1"/>
</dbReference>
<dbReference type="Gene3D" id="3.40.50.11180">
    <property type="match status" value="1"/>
</dbReference>
<evidence type="ECO:0000313" key="13">
    <source>
        <dbReference type="EMBL" id="MFC4587252.1"/>
    </source>
</evidence>
<dbReference type="InterPro" id="IPR003711">
    <property type="entry name" value="CarD-like/TRCF_RID"/>
</dbReference>
<keyword evidence="4 9" id="KW-0378">Hydrolase</keyword>
<dbReference type="SMART" id="SM00982">
    <property type="entry name" value="TRCF"/>
    <property type="match status" value="1"/>
</dbReference>
<dbReference type="InterPro" id="IPR036101">
    <property type="entry name" value="CarD-like/TRCF_RID_sf"/>
</dbReference>
<dbReference type="Pfam" id="PF02559">
    <property type="entry name" value="CarD_TRCF_RID"/>
    <property type="match status" value="1"/>
</dbReference>
<evidence type="ECO:0000256" key="9">
    <source>
        <dbReference type="HAMAP-Rule" id="MF_00969"/>
    </source>
</evidence>
<keyword evidence="6 9" id="KW-0067">ATP-binding</keyword>
<comment type="caution">
    <text evidence="13">The sequence shown here is derived from an EMBL/GenBank/DDBJ whole genome shotgun (WGS) entry which is preliminary data.</text>
</comment>
<keyword evidence="8 9" id="KW-0234">DNA repair</keyword>
<dbReference type="PANTHER" id="PTHR47964:SF1">
    <property type="entry name" value="ATP-DEPENDENT DNA HELICASE HOMOLOG RECG, CHLOROPLASTIC"/>
    <property type="match status" value="1"/>
</dbReference>
<dbReference type="InterPro" id="IPR001650">
    <property type="entry name" value="Helicase_C-like"/>
</dbReference>
<dbReference type="InterPro" id="IPR005118">
    <property type="entry name" value="TRCF_C"/>
</dbReference>
<dbReference type="SUPFAM" id="SSF141259">
    <property type="entry name" value="CarD-like"/>
    <property type="match status" value="1"/>
</dbReference>
<keyword evidence="14" id="KW-1185">Reference proteome</keyword>
<accession>A0ABV9ECG5</accession>
<gene>
    <name evidence="9 13" type="primary">mfd</name>
    <name evidence="13" type="ORF">ACFO8L_14250</name>
</gene>
<dbReference type="Gene3D" id="3.30.2060.10">
    <property type="entry name" value="Penicillin-binding protein 1b domain"/>
    <property type="match status" value="1"/>
</dbReference>
<comment type="similarity">
    <text evidence="9">In the C-terminal section; belongs to the helicase family. RecG subfamily.</text>
</comment>
<dbReference type="InterPro" id="IPR047112">
    <property type="entry name" value="RecG/Mfd"/>
</dbReference>
<evidence type="ECO:0000259" key="11">
    <source>
        <dbReference type="PROSITE" id="PS51192"/>
    </source>
</evidence>